<dbReference type="InterPro" id="IPR016024">
    <property type="entry name" value="ARM-type_fold"/>
</dbReference>
<accession>A0A2N5XWA9</accession>
<dbReference type="Proteomes" id="UP000234881">
    <property type="component" value="Unassembled WGS sequence"/>
</dbReference>
<dbReference type="Pfam" id="PF10098">
    <property type="entry name" value="DUF2336"/>
    <property type="match status" value="1"/>
</dbReference>
<keyword evidence="2" id="KW-1185">Reference proteome</keyword>
<evidence type="ECO:0008006" key="3">
    <source>
        <dbReference type="Google" id="ProtNLM"/>
    </source>
</evidence>
<proteinExistence type="predicted"/>
<comment type="caution">
    <text evidence="1">The sequence shown here is derived from an EMBL/GenBank/DDBJ whole genome shotgun (WGS) entry which is preliminary data.</text>
</comment>
<dbReference type="InterPro" id="IPR019285">
    <property type="entry name" value="DUF2336"/>
</dbReference>
<dbReference type="SUPFAM" id="SSF48371">
    <property type="entry name" value="ARM repeat"/>
    <property type="match status" value="1"/>
</dbReference>
<gene>
    <name evidence="1" type="ORF">C0081_00180</name>
</gene>
<dbReference type="InterPro" id="IPR014598">
    <property type="entry name" value="UCP035865"/>
</dbReference>
<name>A0A2N5XWA9_9HYPH</name>
<sequence>MSFVCICVSAFGQGLVGMIVTKFLSWIETAPVERRAEATSALARAYLHSPLGEMERDAAETALTVLLDDPSPIVREALAYALAASPHAPRQVILTLVQDVEAVAIPVVASSPVLLDSELVDLIAGNSIAIQTAIASRPSISASLSAAMSEVAGSEACRHMLQNPGAQIAIFSLRRLAERFGKEPEMRNAMLALSGLPVDIRQTLIVQLGDALEQLALVQSFVSSDRRTSLVKDACDKATVDLAFCCAHGDELIALVEHLRLSGQLTADILIRGLCMGNVELFVTAMVSLTSLSDKRVRACVTDASEGMVNALCRKAGLSERLAPAILSALLSYQDLSTDLHPSASRARFARLMVDRILSDYNGVADDEMDDLHALLRRFATQIARDEAREMCSKLQLQQIDAA</sequence>
<dbReference type="EMBL" id="PKUQ01000001">
    <property type="protein sequence ID" value="PLW78705.1"/>
    <property type="molecule type" value="Genomic_DNA"/>
</dbReference>
<reference evidence="1 2" key="1">
    <citation type="submission" date="2018-01" db="EMBL/GenBank/DDBJ databases">
        <title>The draft genome sequence of Cohaesibacter sp. H1304.</title>
        <authorList>
            <person name="Wang N.-N."/>
            <person name="Du Z.-J."/>
        </authorList>
    </citation>
    <scope>NUCLEOTIDE SEQUENCE [LARGE SCALE GENOMIC DNA]</scope>
    <source>
        <strain evidence="1 2">H1304</strain>
    </source>
</reference>
<evidence type="ECO:0000313" key="2">
    <source>
        <dbReference type="Proteomes" id="UP000234881"/>
    </source>
</evidence>
<dbReference type="AlphaFoldDB" id="A0A2N5XWA9"/>
<protein>
    <recommendedName>
        <fullName evidence="3">DUF2336 domain-containing protein</fullName>
    </recommendedName>
</protein>
<organism evidence="1 2">
    <name type="scientific">Cohaesibacter celericrescens</name>
    <dbReference type="NCBI Taxonomy" id="2067669"/>
    <lineage>
        <taxon>Bacteria</taxon>
        <taxon>Pseudomonadati</taxon>
        <taxon>Pseudomonadota</taxon>
        <taxon>Alphaproteobacteria</taxon>
        <taxon>Hyphomicrobiales</taxon>
        <taxon>Cohaesibacteraceae</taxon>
    </lineage>
</organism>
<dbReference type="PIRSF" id="PIRSF035865">
    <property type="entry name" value="UCP035865"/>
    <property type="match status" value="1"/>
</dbReference>
<evidence type="ECO:0000313" key="1">
    <source>
        <dbReference type="EMBL" id="PLW78705.1"/>
    </source>
</evidence>